<dbReference type="Proteomes" id="UP000789759">
    <property type="component" value="Unassembled WGS sequence"/>
</dbReference>
<evidence type="ECO:0000313" key="2">
    <source>
        <dbReference type="Proteomes" id="UP000789759"/>
    </source>
</evidence>
<evidence type="ECO:0000313" key="1">
    <source>
        <dbReference type="EMBL" id="CAG8762758.1"/>
    </source>
</evidence>
<dbReference type="InterPro" id="IPR011009">
    <property type="entry name" value="Kinase-like_dom_sf"/>
</dbReference>
<comment type="caution">
    <text evidence="1">The sequence shown here is derived from an EMBL/GenBank/DDBJ whole genome shotgun (WGS) entry which is preliminary data.</text>
</comment>
<reference evidence="1" key="1">
    <citation type="submission" date="2021-06" db="EMBL/GenBank/DDBJ databases">
        <authorList>
            <person name="Kallberg Y."/>
            <person name="Tangrot J."/>
            <person name="Rosling A."/>
        </authorList>
    </citation>
    <scope>NUCLEOTIDE SEQUENCE</scope>
    <source>
        <strain evidence="1">FL966</strain>
    </source>
</reference>
<gene>
    <name evidence="1" type="ORF">CPELLU_LOCUS15414</name>
</gene>
<name>A0A9N9J3Y4_9GLOM</name>
<sequence length="183" mass="21560">TDKNVEFSDGVFIIQGDSMNDYDKIVKWIVNNNICSLNISEARKSNLLGTDLRVKMEIFQKMHEKCANDEMVLLKEKINMFEHNYLFERFKVKLEIETPVRYALLSVQNDISGIDELYSHELVEINNIEFSDLKKINEGEFGIISKAIWKRQSYQLEITVTIKTLKNEYDIDKFKQEVRTHDI</sequence>
<dbReference type="AlphaFoldDB" id="A0A9N9J3Y4"/>
<dbReference type="Gene3D" id="3.30.200.20">
    <property type="entry name" value="Phosphorylase Kinase, domain 1"/>
    <property type="match status" value="1"/>
</dbReference>
<proteinExistence type="predicted"/>
<dbReference type="OrthoDB" id="2394852at2759"/>
<accession>A0A9N9J3Y4</accession>
<organism evidence="1 2">
    <name type="scientific">Cetraspora pellucida</name>
    <dbReference type="NCBI Taxonomy" id="1433469"/>
    <lineage>
        <taxon>Eukaryota</taxon>
        <taxon>Fungi</taxon>
        <taxon>Fungi incertae sedis</taxon>
        <taxon>Mucoromycota</taxon>
        <taxon>Glomeromycotina</taxon>
        <taxon>Glomeromycetes</taxon>
        <taxon>Diversisporales</taxon>
        <taxon>Gigasporaceae</taxon>
        <taxon>Cetraspora</taxon>
    </lineage>
</organism>
<dbReference type="EMBL" id="CAJVQA010020265">
    <property type="protein sequence ID" value="CAG8762758.1"/>
    <property type="molecule type" value="Genomic_DNA"/>
</dbReference>
<protein>
    <submittedName>
        <fullName evidence="1">22616_t:CDS:1</fullName>
    </submittedName>
</protein>
<feature type="non-terminal residue" evidence="1">
    <location>
        <position position="183"/>
    </location>
</feature>
<dbReference type="SUPFAM" id="SSF56112">
    <property type="entry name" value="Protein kinase-like (PK-like)"/>
    <property type="match status" value="1"/>
</dbReference>
<keyword evidence="2" id="KW-1185">Reference proteome</keyword>